<dbReference type="InterPro" id="IPR027417">
    <property type="entry name" value="P-loop_NTPase"/>
</dbReference>
<evidence type="ECO:0000313" key="2">
    <source>
        <dbReference type="EMBL" id="GHF22239.1"/>
    </source>
</evidence>
<reference evidence="2" key="2">
    <citation type="submission" date="2020-09" db="EMBL/GenBank/DDBJ databases">
        <authorList>
            <person name="Sun Q."/>
            <person name="Zhou Y."/>
        </authorList>
    </citation>
    <scope>NUCLEOTIDE SEQUENCE</scope>
    <source>
        <strain evidence="2">CGMCC 1.16548</strain>
    </source>
</reference>
<gene>
    <name evidence="2" type="ORF">GCM10011600_24220</name>
</gene>
<organism evidence="2 3">
    <name type="scientific">Pseudolysinimonas yzui</name>
    <dbReference type="NCBI Taxonomy" id="2708254"/>
    <lineage>
        <taxon>Bacteria</taxon>
        <taxon>Bacillati</taxon>
        <taxon>Actinomycetota</taxon>
        <taxon>Actinomycetes</taxon>
        <taxon>Micrococcales</taxon>
        <taxon>Microbacteriaceae</taxon>
        <taxon>Pseudolysinimonas</taxon>
    </lineage>
</organism>
<dbReference type="Gene3D" id="3.40.50.300">
    <property type="entry name" value="P-loop containing nucleotide triphosphate hydrolases"/>
    <property type="match status" value="1"/>
</dbReference>
<evidence type="ECO:0000313" key="3">
    <source>
        <dbReference type="Proteomes" id="UP000617531"/>
    </source>
</evidence>
<comment type="caution">
    <text evidence="2">The sequence shown here is derived from an EMBL/GenBank/DDBJ whole genome shotgun (WGS) entry which is preliminary data.</text>
</comment>
<dbReference type="Proteomes" id="UP000617531">
    <property type="component" value="Unassembled WGS sequence"/>
</dbReference>
<dbReference type="PANTHER" id="PTHR10285">
    <property type="entry name" value="URIDINE KINASE"/>
    <property type="match status" value="1"/>
</dbReference>
<sequence>MTRYLLGITGAPGAGKSTFSAAEQERLTRLGERVGVLPMDGFHLPQAQLVRLGRRDRMGAPDTFDVDGFVATLERLRQPGPVTAPGFDRTIEEPVPDAIEIGADIRIVIVEGNYLLHDRDGWERVRPLLDRVIFLAPDDRLRRERLIARHIAFGKTPAEAEAWVARSDDPNAALVSGTAHRADDIVREGAA</sequence>
<dbReference type="GO" id="GO:0005524">
    <property type="term" value="F:ATP binding"/>
    <property type="evidence" value="ECO:0007669"/>
    <property type="project" value="InterPro"/>
</dbReference>
<dbReference type="AlphaFoldDB" id="A0A8J3GS83"/>
<dbReference type="GO" id="GO:0016301">
    <property type="term" value="F:kinase activity"/>
    <property type="evidence" value="ECO:0007669"/>
    <property type="project" value="UniProtKB-KW"/>
</dbReference>
<dbReference type="InterPro" id="IPR006083">
    <property type="entry name" value="PRK/URK"/>
</dbReference>
<keyword evidence="3" id="KW-1185">Reference proteome</keyword>
<proteinExistence type="predicted"/>
<dbReference type="SUPFAM" id="SSF52540">
    <property type="entry name" value="P-loop containing nucleoside triphosphate hydrolases"/>
    <property type="match status" value="1"/>
</dbReference>
<name>A0A8J3GS83_9MICO</name>
<feature type="domain" description="Phosphoribulokinase/uridine kinase" evidence="1">
    <location>
        <begin position="6"/>
        <end position="152"/>
    </location>
</feature>
<keyword evidence="2" id="KW-0418">Kinase</keyword>
<keyword evidence="2" id="KW-0808">Transferase</keyword>
<protein>
    <submittedName>
        <fullName evidence="2">Nucleoside/nucleotide kinase family protein</fullName>
    </submittedName>
</protein>
<dbReference type="EMBL" id="BNAI01000005">
    <property type="protein sequence ID" value="GHF22239.1"/>
    <property type="molecule type" value="Genomic_DNA"/>
</dbReference>
<evidence type="ECO:0000259" key="1">
    <source>
        <dbReference type="Pfam" id="PF00485"/>
    </source>
</evidence>
<dbReference type="NCBIfam" id="NF006743">
    <property type="entry name" value="PRK09270.1-2"/>
    <property type="match status" value="1"/>
</dbReference>
<dbReference type="RefSeq" id="WP_191283775.1">
    <property type="nucleotide sequence ID" value="NZ_BNAI01000005.1"/>
</dbReference>
<dbReference type="Pfam" id="PF00485">
    <property type="entry name" value="PRK"/>
    <property type="match status" value="1"/>
</dbReference>
<accession>A0A8J3GS83</accession>
<reference evidence="2" key="1">
    <citation type="journal article" date="2014" name="Int. J. Syst. Evol. Microbiol.">
        <title>Complete genome sequence of Corynebacterium casei LMG S-19264T (=DSM 44701T), isolated from a smear-ripened cheese.</title>
        <authorList>
            <consortium name="US DOE Joint Genome Institute (JGI-PGF)"/>
            <person name="Walter F."/>
            <person name="Albersmeier A."/>
            <person name="Kalinowski J."/>
            <person name="Ruckert C."/>
        </authorList>
    </citation>
    <scope>NUCLEOTIDE SEQUENCE</scope>
    <source>
        <strain evidence="2">CGMCC 1.16548</strain>
    </source>
</reference>